<dbReference type="PANTHER" id="PTHR46105:SF5">
    <property type="entry name" value="ZINC FINGER AND BTB DOMAIN-CONTAINING PROTEIN 44 ISOFORM X1"/>
    <property type="match status" value="1"/>
</dbReference>
<feature type="region of interest" description="Disordered" evidence="11">
    <location>
        <begin position="318"/>
        <end position="341"/>
    </location>
</feature>
<evidence type="ECO:0000256" key="9">
    <source>
        <dbReference type="ARBA" id="ARBA00023242"/>
    </source>
</evidence>
<feature type="region of interest" description="Disordered" evidence="11">
    <location>
        <begin position="169"/>
        <end position="190"/>
    </location>
</feature>
<evidence type="ECO:0000313" key="14">
    <source>
        <dbReference type="Proteomes" id="UP000297245"/>
    </source>
</evidence>
<evidence type="ECO:0000256" key="7">
    <source>
        <dbReference type="ARBA" id="ARBA00023125"/>
    </source>
</evidence>
<dbReference type="Gene3D" id="3.30.160.60">
    <property type="entry name" value="Classic Zinc Finger"/>
    <property type="match status" value="1"/>
</dbReference>
<evidence type="ECO:0000256" key="4">
    <source>
        <dbReference type="ARBA" id="ARBA00022771"/>
    </source>
</evidence>
<dbReference type="GO" id="GO:0000978">
    <property type="term" value="F:RNA polymerase II cis-regulatory region sequence-specific DNA binding"/>
    <property type="evidence" value="ECO:0007669"/>
    <property type="project" value="TreeGrafter"/>
</dbReference>
<feature type="region of interest" description="Disordered" evidence="11">
    <location>
        <begin position="100"/>
        <end position="127"/>
    </location>
</feature>
<feature type="compositionally biased region" description="Polar residues" evidence="11">
    <location>
        <begin position="175"/>
        <end position="186"/>
    </location>
</feature>
<keyword evidence="9" id="KW-0539">Nucleus</keyword>
<keyword evidence="3" id="KW-0677">Repeat</keyword>
<evidence type="ECO:0000256" key="8">
    <source>
        <dbReference type="ARBA" id="ARBA00023163"/>
    </source>
</evidence>
<proteinExistence type="predicted"/>
<keyword evidence="2" id="KW-0479">Metal-binding</keyword>
<dbReference type="GO" id="GO:0008270">
    <property type="term" value="F:zinc ion binding"/>
    <property type="evidence" value="ECO:0007669"/>
    <property type="project" value="UniProtKB-KW"/>
</dbReference>
<accession>A0A4S8MZJ2</accession>
<feature type="compositionally biased region" description="Low complexity" evidence="11">
    <location>
        <begin position="100"/>
        <end position="124"/>
    </location>
</feature>
<dbReference type="GO" id="GO:0005634">
    <property type="term" value="C:nucleus"/>
    <property type="evidence" value="ECO:0007669"/>
    <property type="project" value="UniProtKB-SubCell"/>
</dbReference>
<dbReference type="Proteomes" id="UP000297245">
    <property type="component" value="Unassembled WGS sequence"/>
</dbReference>
<evidence type="ECO:0000256" key="11">
    <source>
        <dbReference type="SAM" id="MobiDB-lite"/>
    </source>
</evidence>
<dbReference type="InterPro" id="IPR013087">
    <property type="entry name" value="Znf_C2H2_type"/>
</dbReference>
<evidence type="ECO:0000256" key="10">
    <source>
        <dbReference type="PROSITE-ProRule" id="PRU00042"/>
    </source>
</evidence>
<feature type="domain" description="C2H2-type" evidence="12">
    <location>
        <begin position="260"/>
        <end position="288"/>
    </location>
</feature>
<dbReference type="InterPro" id="IPR036236">
    <property type="entry name" value="Znf_C2H2_sf"/>
</dbReference>
<dbReference type="InterPro" id="IPR050457">
    <property type="entry name" value="ZnFinger_BTB_dom_contain"/>
</dbReference>
<keyword evidence="8" id="KW-0804">Transcription</keyword>
<dbReference type="Pfam" id="PF00096">
    <property type="entry name" value="zf-C2H2"/>
    <property type="match status" value="1"/>
</dbReference>
<gene>
    <name evidence="13" type="ORF">K435DRAFT_833007</name>
</gene>
<keyword evidence="4 10" id="KW-0863">Zinc-finger</keyword>
<evidence type="ECO:0000256" key="2">
    <source>
        <dbReference type="ARBA" id="ARBA00022723"/>
    </source>
</evidence>
<dbReference type="PROSITE" id="PS00028">
    <property type="entry name" value="ZINC_FINGER_C2H2_1"/>
    <property type="match status" value="2"/>
</dbReference>
<dbReference type="GO" id="GO:0000981">
    <property type="term" value="F:DNA-binding transcription factor activity, RNA polymerase II-specific"/>
    <property type="evidence" value="ECO:0007669"/>
    <property type="project" value="TreeGrafter"/>
</dbReference>
<evidence type="ECO:0000256" key="6">
    <source>
        <dbReference type="ARBA" id="ARBA00023015"/>
    </source>
</evidence>
<dbReference type="SUPFAM" id="SSF57667">
    <property type="entry name" value="beta-beta-alpha zinc fingers"/>
    <property type="match status" value="1"/>
</dbReference>
<keyword evidence="7" id="KW-0238">DNA-binding</keyword>
<sequence>MEAKRCYETLSRADIERALARADALHRALAPTTERDSPYPRILDGNPYAKSPPPFSTLATPSRLSLGKFNGTTATYSWPILPKTPSPPLCYEINKANSSARQSSVSSSTESSNTLSPPTSNTFPAVTHTSWCPENSRFDRRAPVLAEPFKVKLEDDDMGVTIAPLRPATFDDTGFNPQTGSRSGSDSPPARQMMLAIPEESPHWSDYARETKTARGEGGAVWTCRWTTTLNGVSNTCTYTGKKQLVKRHIETTHLKKKPYICEFCGEKFPQRTSLRVHTSSKHTRDYPWKCPDCSVKYNDPARLHRHRMDVHDYVPRTTNRNVGKHEKNPGPKPATPQKIQDGFEVIPFSSG</sequence>
<evidence type="ECO:0000256" key="3">
    <source>
        <dbReference type="ARBA" id="ARBA00022737"/>
    </source>
</evidence>
<dbReference type="EMBL" id="ML179035">
    <property type="protein sequence ID" value="THV08581.1"/>
    <property type="molecule type" value="Genomic_DNA"/>
</dbReference>
<dbReference type="SMART" id="SM00355">
    <property type="entry name" value="ZnF_C2H2"/>
    <property type="match status" value="2"/>
</dbReference>
<evidence type="ECO:0000259" key="12">
    <source>
        <dbReference type="PROSITE" id="PS50157"/>
    </source>
</evidence>
<keyword evidence="5" id="KW-0862">Zinc</keyword>
<evidence type="ECO:0000256" key="1">
    <source>
        <dbReference type="ARBA" id="ARBA00004123"/>
    </source>
</evidence>
<comment type="subcellular location">
    <subcellularLocation>
        <location evidence="1">Nucleus</location>
    </subcellularLocation>
</comment>
<protein>
    <recommendedName>
        <fullName evidence="12">C2H2-type domain-containing protein</fullName>
    </recommendedName>
</protein>
<dbReference type="OrthoDB" id="654211at2759"/>
<keyword evidence="6" id="KW-0805">Transcription regulation</keyword>
<organism evidence="13 14">
    <name type="scientific">Dendrothele bispora (strain CBS 962.96)</name>
    <dbReference type="NCBI Taxonomy" id="1314807"/>
    <lineage>
        <taxon>Eukaryota</taxon>
        <taxon>Fungi</taxon>
        <taxon>Dikarya</taxon>
        <taxon>Basidiomycota</taxon>
        <taxon>Agaricomycotina</taxon>
        <taxon>Agaricomycetes</taxon>
        <taxon>Agaricomycetidae</taxon>
        <taxon>Agaricales</taxon>
        <taxon>Agaricales incertae sedis</taxon>
        <taxon>Dendrothele</taxon>
    </lineage>
</organism>
<keyword evidence="14" id="KW-1185">Reference proteome</keyword>
<reference evidence="13 14" key="1">
    <citation type="journal article" date="2019" name="Nat. Ecol. Evol.">
        <title>Megaphylogeny resolves global patterns of mushroom evolution.</title>
        <authorList>
            <person name="Varga T."/>
            <person name="Krizsan K."/>
            <person name="Foldi C."/>
            <person name="Dima B."/>
            <person name="Sanchez-Garcia M."/>
            <person name="Sanchez-Ramirez S."/>
            <person name="Szollosi G.J."/>
            <person name="Szarkandi J.G."/>
            <person name="Papp V."/>
            <person name="Albert L."/>
            <person name="Andreopoulos W."/>
            <person name="Angelini C."/>
            <person name="Antonin V."/>
            <person name="Barry K.W."/>
            <person name="Bougher N.L."/>
            <person name="Buchanan P."/>
            <person name="Buyck B."/>
            <person name="Bense V."/>
            <person name="Catcheside P."/>
            <person name="Chovatia M."/>
            <person name="Cooper J."/>
            <person name="Damon W."/>
            <person name="Desjardin D."/>
            <person name="Finy P."/>
            <person name="Geml J."/>
            <person name="Haridas S."/>
            <person name="Hughes K."/>
            <person name="Justo A."/>
            <person name="Karasinski D."/>
            <person name="Kautmanova I."/>
            <person name="Kiss B."/>
            <person name="Kocsube S."/>
            <person name="Kotiranta H."/>
            <person name="LaButti K.M."/>
            <person name="Lechner B.E."/>
            <person name="Liimatainen K."/>
            <person name="Lipzen A."/>
            <person name="Lukacs Z."/>
            <person name="Mihaltcheva S."/>
            <person name="Morgado L.N."/>
            <person name="Niskanen T."/>
            <person name="Noordeloos M.E."/>
            <person name="Ohm R.A."/>
            <person name="Ortiz-Santana B."/>
            <person name="Ovrebo C."/>
            <person name="Racz N."/>
            <person name="Riley R."/>
            <person name="Savchenko A."/>
            <person name="Shiryaev A."/>
            <person name="Soop K."/>
            <person name="Spirin V."/>
            <person name="Szebenyi C."/>
            <person name="Tomsovsky M."/>
            <person name="Tulloss R.E."/>
            <person name="Uehling J."/>
            <person name="Grigoriev I.V."/>
            <person name="Vagvolgyi C."/>
            <person name="Papp T."/>
            <person name="Martin F.M."/>
            <person name="Miettinen O."/>
            <person name="Hibbett D.S."/>
            <person name="Nagy L.G."/>
        </authorList>
    </citation>
    <scope>NUCLEOTIDE SEQUENCE [LARGE SCALE GENOMIC DNA]</scope>
    <source>
        <strain evidence="13 14">CBS 962.96</strain>
    </source>
</reference>
<evidence type="ECO:0000256" key="5">
    <source>
        <dbReference type="ARBA" id="ARBA00022833"/>
    </source>
</evidence>
<evidence type="ECO:0000313" key="13">
    <source>
        <dbReference type="EMBL" id="THV08581.1"/>
    </source>
</evidence>
<name>A0A4S8MZJ2_DENBC</name>
<dbReference type="PROSITE" id="PS50157">
    <property type="entry name" value="ZINC_FINGER_C2H2_2"/>
    <property type="match status" value="1"/>
</dbReference>
<dbReference type="AlphaFoldDB" id="A0A4S8MZJ2"/>
<dbReference type="PANTHER" id="PTHR46105">
    <property type="entry name" value="AGAP004733-PA"/>
    <property type="match status" value="1"/>
</dbReference>